<evidence type="ECO:0000313" key="3">
    <source>
        <dbReference type="EMBL" id="GIJ59611.1"/>
    </source>
</evidence>
<feature type="transmembrane region" description="Helical" evidence="2">
    <location>
        <begin position="42"/>
        <end position="66"/>
    </location>
</feature>
<comment type="caution">
    <text evidence="3">The sequence shown here is derived from an EMBL/GenBank/DDBJ whole genome shotgun (WGS) entry which is preliminary data.</text>
</comment>
<keyword evidence="2" id="KW-1133">Transmembrane helix</keyword>
<evidence type="ECO:0000313" key="4">
    <source>
        <dbReference type="Proteomes" id="UP000612585"/>
    </source>
</evidence>
<keyword evidence="2" id="KW-0472">Membrane</keyword>
<name>A0A8J3Z912_9ACTN</name>
<feature type="region of interest" description="Disordered" evidence="1">
    <location>
        <begin position="1"/>
        <end position="23"/>
    </location>
</feature>
<gene>
    <name evidence="3" type="ORF">Vau01_071270</name>
</gene>
<accession>A0A8J3Z912</accession>
<keyword evidence="4" id="KW-1185">Reference proteome</keyword>
<dbReference type="Proteomes" id="UP000612585">
    <property type="component" value="Unassembled WGS sequence"/>
</dbReference>
<keyword evidence="2" id="KW-0812">Transmembrane</keyword>
<protein>
    <submittedName>
        <fullName evidence="3">Uncharacterized protein</fullName>
    </submittedName>
</protein>
<reference evidence="3" key="1">
    <citation type="submission" date="2021-01" db="EMBL/GenBank/DDBJ databases">
        <title>Whole genome shotgun sequence of Virgisporangium aurantiacum NBRC 16421.</title>
        <authorList>
            <person name="Komaki H."/>
            <person name="Tamura T."/>
        </authorList>
    </citation>
    <scope>NUCLEOTIDE SEQUENCE</scope>
    <source>
        <strain evidence="3">NBRC 16421</strain>
    </source>
</reference>
<organism evidence="3 4">
    <name type="scientific">Virgisporangium aurantiacum</name>
    <dbReference type="NCBI Taxonomy" id="175570"/>
    <lineage>
        <taxon>Bacteria</taxon>
        <taxon>Bacillati</taxon>
        <taxon>Actinomycetota</taxon>
        <taxon>Actinomycetes</taxon>
        <taxon>Micromonosporales</taxon>
        <taxon>Micromonosporaceae</taxon>
        <taxon>Virgisporangium</taxon>
    </lineage>
</organism>
<sequence>MTDMETRVAAAMRARADASTPTGEIGRRVRDRAVGIRRRRRIAGAVAGTAAVVAVSAGLAAVPGWVFTVDGRSTRNAVPAVPAEPAVPDRSAGPTTLPALPALAGAAADPAAVGTDPRVLHFDIYLDPIGATASDWASGPGYEKFVVPYDTKGRAIEVLLGRDPAVLEERRERPGVHVRTADGGRGTTETPAGTVEIGDRTATLHRETGPGDLAGNQLDTRNVQGTGIGWILRWQPVDGLYAVAQVVNANEDDRETVRTVAGALRLDQAQRCATPLRLATAPVDARLTTCRTSVSRAPVAAAGVWRLSSLEFTRADGTTVNVWTEAKPQRVTHDLNQFQANHTINGVPAQWRTADPVGLWLLEYGPAEVFVSGAGEAESVALVSGLTFAPDLTATGTWVG</sequence>
<dbReference type="AlphaFoldDB" id="A0A8J3Z912"/>
<proteinExistence type="predicted"/>
<evidence type="ECO:0000256" key="2">
    <source>
        <dbReference type="SAM" id="Phobius"/>
    </source>
</evidence>
<dbReference type="EMBL" id="BOPG01000047">
    <property type="protein sequence ID" value="GIJ59611.1"/>
    <property type="molecule type" value="Genomic_DNA"/>
</dbReference>
<evidence type="ECO:0000256" key="1">
    <source>
        <dbReference type="SAM" id="MobiDB-lite"/>
    </source>
</evidence>
<feature type="compositionally biased region" description="Basic and acidic residues" evidence="1">
    <location>
        <begin position="172"/>
        <end position="182"/>
    </location>
</feature>
<feature type="region of interest" description="Disordered" evidence="1">
    <location>
        <begin position="172"/>
        <end position="193"/>
    </location>
</feature>